<dbReference type="AlphaFoldDB" id="A0A165K6X3"/>
<evidence type="ECO:0000256" key="2">
    <source>
        <dbReference type="SAM" id="SignalP"/>
    </source>
</evidence>
<protein>
    <submittedName>
        <fullName evidence="3">Uncharacterized protein</fullName>
    </submittedName>
</protein>
<name>A0A165K6X3_EXIGL</name>
<dbReference type="EMBL" id="KV425950">
    <property type="protein sequence ID" value="KZV95892.1"/>
    <property type="molecule type" value="Genomic_DNA"/>
</dbReference>
<accession>A0A165K6X3</accession>
<sequence length="198" mass="20968">MIFSKLALAGLFAASVSAHITGISVEPSTKGRSPRSLSGSKKSYFRLTFTTESDDNTIDYSVVIGLANSTTSSPSKRTDASSNIGQAIDVIDLLAIGKSETTGKNFTISVPFPHNVKRSKKGKNSPKKGKSGTKKGKSGTKKGKSGDSGDSDNEDDDENDDENESFSQLYTVTAAVTYSASDETKLQFFTTPLNVTSS</sequence>
<evidence type="ECO:0000313" key="3">
    <source>
        <dbReference type="EMBL" id="KZV95892.1"/>
    </source>
</evidence>
<keyword evidence="4" id="KW-1185">Reference proteome</keyword>
<feature type="signal peptide" evidence="2">
    <location>
        <begin position="1"/>
        <end position="18"/>
    </location>
</feature>
<keyword evidence="2" id="KW-0732">Signal</keyword>
<feature type="compositionally biased region" description="Acidic residues" evidence="1">
    <location>
        <begin position="149"/>
        <end position="164"/>
    </location>
</feature>
<dbReference type="InParanoid" id="A0A165K6X3"/>
<dbReference type="Proteomes" id="UP000077266">
    <property type="component" value="Unassembled WGS sequence"/>
</dbReference>
<gene>
    <name evidence="3" type="ORF">EXIGLDRAFT_834048</name>
</gene>
<proteinExistence type="predicted"/>
<evidence type="ECO:0000313" key="4">
    <source>
        <dbReference type="Proteomes" id="UP000077266"/>
    </source>
</evidence>
<feature type="chain" id="PRO_5007860585" evidence="2">
    <location>
        <begin position="19"/>
        <end position="198"/>
    </location>
</feature>
<feature type="compositionally biased region" description="Basic residues" evidence="1">
    <location>
        <begin position="115"/>
        <end position="143"/>
    </location>
</feature>
<reference evidence="3 4" key="1">
    <citation type="journal article" date="2016" name="Mol. Biol. Evol.">
        <title>Comparative Genomics of Early-Diverging Mushroom-Forming Fungi Provides Insights into the Origins of Lignocellulose Decay Capabilities.</title>
        <authorList>
            <person name="Nagy L.G."/>
            <person name="Riley R."/>
            <person name="Tritt A."/>
            <person name="Adam C."/>
            <person name="Daum C."/>
            <person name="Floudas D."/>
            <person name="Sun H."/>
            <person name="Yadav J.S."/>
            <person name="Pangilinan J."/>
            <person name="Larsson K.H."/>
            <person name="Matsuura K."/>
            <person name="Barry K."/>
            <person name="Labutti K."/>
            <person name="Kuo R."/>
            <person name="Ohm R.A."/>
            <person name="Bhattacharya S.S."/>
            <person name="Shirouzu T."/>
            <person name="Yoshinaga Y."/>
            <person name="Martin F.M."/>
            <person name="Grigoriev I.V."/>
            <person name="Hibbett D.S."/>
        </authorList>
    </citation>
    <scope>NUCLEOTIDE SEQUENCE [LARGE SCALE GENOMIC DNA]</scope>
    <source>
        <strain evidence="3 4">HHB12029</strain>
    </source>
</reference>
<feature type="region of interest" description="Disordered" evidence="1">
    <location>
        <begin position="107"/>
        <end position="168"/>
    </location>
</feature>
<organism evidence="3 4">
    <name type="scientific">Exidia glandulosa HHB12029</name>
    <dbReference type="NCBI Taxonomy" id="1314781"/>
    <lineage>
        <taxon>Eukaryota</taxon>
        <taxon>Fungi</taxon>
        <taxon>Dikarya</taxon>
        <taxon>Basidiomycota</taxon>
        <taxon>Agaricomycotina</taxon>
        <taxon>Agaricomycetes</taxon>
        <taxon>Auriculariales</taxon>
        <taxon>Exidiaceae</taxon>
        <taxon>Exidia</taxon>
    </lineage>
</organism>
<evidence type="ECO:0000256" key="1">
    <source>
        <dbReference type="SAM" id="MobiDB-lite"/>
    </source>
</evidence>